<dbReference type="InterPro" id="IPR019535">
    <property type="entry name" value="ICE2_C"/>
</dbReference>
<feature type="region of interest" description="Disordered" evidence="1">
    <location>
        <begin position="764"/>
        <end position="794"/>
    </location>
</feature>
<dbReference type="EMBL" id="UZAE01013373">
    <property type="protein sequence ID" value="VDO09551.1"/>
    <property type="molecule type" value="Genomic_DNA"/>
</dbReference>
<evidence type="ECO:0000256" key="1">
    <source>
        <dbReference type="SAM" id="MobiDB-lite"/>
    </source>
</evidence>
<feature type="region of interest" description="Disordered" evidence="1">
    <location>
        <begin position="1069"/>
        <end position="1092"/>
    </location>
</feature>
<accession>A0A0R3TTQ8</accession>
<evidence type="ECO:0000259" key="2">
    <source>
        <dbReference type="Pfam" id="PF10505"/>
    </source>
</evidence>
<protein>
    <submittedName>
        <fullName evidence="5">NARG2_C domain-containing protein</fullName>
    </submittedName>
</protein>
<evidence type="ECO:0000313" key="3">
    <source>
        <dbReference type="EMBL" id="VDO09551.1"/>
    </source>
</evidence>
<evidence type="ECO:0000313" key="4">
    <source>
        <dbReference type="Proteomes" id="UP000278807"/>
    </source>
</evidence>
<reference evidence="5" key="1">
    <citation type="submission" date="2017-02" db="UniProtKB">
        <authorList>
            <consortium name="WormBaseParasite"/>
        </authorList>
    </citation>
    <scope>IDENTIFICATION</scope>
</reference>
<organism evidence="5">
    <name type="scientific">Rodentolepis nana</name>
    <name type="common">Dwarf tapeworm</name>
    <name type="synonym">Hymenolepis nana</name>
    <dbReference type="NCBI Taxonomy" id="102285"/>
    <lineage>
        <taxon>Eukaryota</taxon>
        <taxon>Metazoa</taxon>
        <taxon>Spiralia</taxon>
        <taxon>Lophotrochozoa</taxon>
        <taxon>Platyhelminthes</taxon>
        <taxon>Cestoda</taxon>
        <taxon>Eucestoda</taxon>
        <taxon>Cyclophyllidea</taxon>
        <taxon>Hymenolepididae</taxon>
        <taxon>Rodentolepis</taxon>
    </lineage>
</organism>
<feature type="region of interest" description="Disordered" evidence="1">
    <location>
        <begin position="690"/>
        <end position="716"/>
    </location>
</feature>
<gene>
    <name evidence="3" type="ORF">HNAJ_LOCUS11102</name>
</gene>
<evidence type="ECO:0000313" key="5">
    <source>
        <dbReference type="WBParaSite" id="HNAJ_0001111201-mRNA-1"/>
    </source>
</evidence>
<reference evidence="3 4" key="2">
    <citation type="submission" date="2018-11" db="EMBL/GenBank/DDBJ databases">
        <authorList>
            <consortium name="Pathogen Informatics"/>
        </authorList>
    </citation>
    <scope>NUCLEOTIDE SEQUENCE [LARGE SCALE GENOMIC DNA]</scope>
</reference>
<dbReference type="WBParaSite" id="HNAJ_0001111201-mRNA-1">
    <property type="protein sequence ID" value="HNAJ_0001111201-mRNA-1"/>
    <property type="gene ID" value="HNAJ_0001111201"/>
</dbReference>
<dbReference type="GO" id="GO:0008023">
    <property type="term" value="C:transcription elongation factor complex"/>
    <property type="evidence" value="ECO:0007669"/>
    <property type="project" value="InterPro"/>
</dbReference>
<name>A0A0R3TTQ8_RODNA</name>
<dbReference type="Pfam" id="PF10505">
    <property type="entry name" value="NARG2_C"/>
    <property type="match status" value="1"/>
</dbReference>
<dbReference type="AlphaFoldDB" id="A0A0R3TTQ8"/>
<proteinExistence type="predicted"/>
<feature type="domain" description="Little elongation complex subunit 2 C-terminal" evidence="2">
    <location>
        <begin position="854"/>
        <end position="998"/>
    </location>
</feature>
<dbReference type="Proteomes" id="UP000278807">
    <property type="component" value="Unassembled WGS sequence"/>
</dbReference>
<keyword evidence="4" id="KW-1185">Reference proteome</keyword>
<sequence>MPSSTLAKNFEDLSSDRQRVMAFMWILLTQHNFTEAAKLLKHTVHKYDLSSSWFWQVAFHLFNVMKTPYSTDGINKILFDFALLDENNRKLEAILSMIQCRDWDAALQNKNLPLNVTRLRDYSREPEHLHVLKLHRLYYGLSHFATWVERGMSDDFTSLSYGGAGSMFESVSSLINAGDIVDVFLRPYMFYLSTINSVVTVLELLETYANKRSYHPNVYRYLAEGYLLSAANSGTAIPRTPIGFRNAINNDLTDSPNLQTTIDNLVKYSLRLLPTVAPSKWDRGDKNWHYMIANICLENGFPEEALEIAFSMLDNPSWCHYDRVWKLLDRCLLVVGLDSSSLSNLWLIRTSSWNRYLFTNPNLSPDAKDVLLKLNQISVCCSHIEISSDESDCDLFSAMETLRAIPDFQLNFDRISQYFQHARGLLATEAQKTKPIKEKPVGQVAEASIASSCVCLNRKIYFPYERVAVYKRLLSKITTESESDNPEELPEFQEFLQLHRQLQSAQKEASKDLVSFSPCGHLVLPVDMEEFFLERLYQDQLLRTPSGVYKFVNSSQFQLGRASTASFSHLKSFGKDSTLASFLLKEKILSCSLTVKTSKIAEDVSYKHAKISPEVNIITTADVLVDFAKYFDSQTKCYFPVEIIQSPFDTDKRIALLTKPFLAELPKDNRLRTKECYMTLCRDNLLVAPPKQPLNSPKQIPSGAMKSDSSSDEEGPNLIIDDIPVCEASVSFNSPTKEFSEILNRCYVVENTARDLNEIEVLDEPASPEPSSPPCTPSHPPPSHSPVPPTPVVATPSQLGEITCNRFWNLFKVGQQRLLVSSCGVKLSPDSCIFKADCPFFPKCTELWPGSGPDYRIVHLEVRPEYLQPWGCEVLSEEEIFLSLLGARLSSPAKPTVLRLRVEASTGRIIFAEVQTVDQLLQSNPHFKFETRLARLTNVFSPLSRLPVGKYLLPSRSSFVGNKKKYQIYELITEKDKGYPKSAIDLHKCATEMFQAASKEFISSTEATDLGATWRVVKRLPLDIYTPSGIDGENLLIPAIDTGFQMSPVPHTSHPLSEHPIIRRSLRKRAVPAESEQTSPSVTPKKLKIESQ</sequence>
<dbReference type="OrthoDB" id="6288737at2759"/>
<feature type="compositionally biased region" description="Pro residues" evidence="1">
    <location>
        <begin position="767"/>
        <end position="791"/>
    </location>
</feature>